<dbReference type="EMBL" id="LBFC01000015">
    <property type="protein sequence ID" value="ONN27411.1"/>
    <property type="molecule type" value="Genomic_DNA"/>
</dbReference>
<dbReference type="PANTHER" id="PTHR42792:SF2">
    <property type="entry name" value="FLAGELLIN"/>
    <property type="match status" value="1"/>
</dbReference>
<dbReference type="Gene3D" id="6.10.10.10">
    <property type="entry name" value="Flagellar export chaperone, C-terminal domain"/>
    <property type="match status" value="1"/>
</dbReference>
<comment type="caution">
    <text evidence="7">The sequence shown here is derived from an EMBL/GenBank/DDBJ whole genome shotgun (WGS) entry which is preliminary data.</text>
</comment>
<comment type="function">
    <text evidence="3">Flagellin is the subunit protein which polymerizes to form the filaments of bacterial flagella.</text>
</comment>
<evidence type="ECO:0000313" key="7">
    <source>
        <dbReference type="EMBL" id="ONN27411.1"/>
    </source>
</evidence>
<dbReference type="InterPro" id="IPR001029">
    <property type="entry name" value="Flagellin_N"/>
</dbReference>
<dbReference type="Gene3D" id="1.20.1330.10">
    <property type="entry name" value="f41 fragment of flagellin, N-terminal domain"/>
    <property type="match status" value="1"/>
</dbReference>
<organism evidence="7 8">
    <name type="scientific">Thermosipho affectus</name>
    <dbReference type="NCBI Taxonomy" id="660294"/>
    <lineage>
        <taxon>Bacteria</taxon>
        <taxon>Thermotogati</taxon>
        <taxon>Thermotogota</taxon>
        <taxon>Thermotogae</taxon>
        <taxon>Thermotogales</taxon>
        <taxon>Fervidobacteriaceae</taxon>
        <taxon>Thermosipho</taxon>
    </lineage>
</organism>
<dbReference type="InterPro" id="IPR001492">
    <property type="entry name" value="Flagellin"/>
</dbReference>
<feature type="domain" description="Flagellin N-terminal" evidence="5">
    <location>
        <begin position="38"/>
        <end position="136"/>
    </location>
</feature>
<name>A0ABX3IHU6_9BACT</name>
<dbReference type="InterPro" id="IPR046358">
    <property type="entry name" value="Flagellin_C"/>
</dbReference>
<feature type="domain" description="Flagellin C-terminal" evidence="6">
    <location>
        <begin position="178"/>
        <end position="263"/>
    </location>
</feature>
<dbReference type="RefSeq" id="WP_077198082.1">
    <property type="nucleotide sequence ID" value="NZ_LBFC01000015.1"/>
</dbReference>
<keyword evidence="4" id="KW-0175">Coiled coil</keyword>
<dbReference type="PANTHER" id="PTHR42792">
    <property type="entry name" value="FLAGELLIN"/>
    <property type="match status" value="1"/>
</dbReference>
<comment type="similarity">
    <text evidence="1 3">Belongs to the bacterial flagellin family.</text>
</comment>
<dbReference type="Pfam" id="PF00700">
    <property type="entry name" value="Flagellin_C"/>
    <property type="match status" value="1"/>
</dbReference>
<evidence type="ECO:0000256" key="1">
    <source>
        <dbReference type="ARBA" id="ARBA00005709"/>
    </source>
</evidence>
<accession>A0ABX3IHU6</accession>
<reference evidence="7 8" key="1">
    <citation type="submission" date="2015-06" db="EMBL/GenBank/DDBJ databases">
        <title>Genome sequencing of Thermotogales isolates from hydrothermal vents.</title>
        <authorList>
            <person name="Haverkamp T.H."/>
            <person name="Kublanov I.V."/>
            <person name="Nesbo C.L."/>
        </authorList>
    </citation>
    <scope>NUCLEOTIDE SEQUENCE [LARGE SCALE GENOMIC DNA]</scope>
    <source>
        <strain evidence="8">ik275mar</strain>
    </source>
</reference>
<sequence length="264" mass="29111">MRINNNINLWITHRLLSIQNQNRTNLAEVSDAQKLLTSDISGATIYERMKSQIEGYGKVIENIYSGVDMLNSADSALSSIQENLQRIRELAVQASNGTLTENERSALNEEYNQLLNQINDTIKNTQFNNKQLLNGEIENLKITINPNGESESITIPDVTPTTLEDSNLLSVENAQSTLKKIDDITSNISNIRSKIGAHINSLKQHGSVAASALENITSNASIIHDTDIAKTLLEITKNNILTQNLLSLSTQSNVSAWSVLRLLG</sequence>
<dbReference type="Proteomes" id="UP000242616">
    <property type="component" value="Unassembled WGS sequence"/>
</dbReference>
<feature type="coiled-coil region" evidence="4">
    <location>
        <begin position="70"/>
        <end position="128"/>
    </location>
</feature>
<keyword evidence="8" id="KW-1185">Reference proteome</keyword>
<gene>
    <name evidence="7" type="ORF">XJ44_03560</name>
</gene>
<evidence type="ECO:0000256" key="4">
    <source>
        <dbReference type="SAM" id="Coils"/>
    </source>
</evidence>
<evidence type="ECO:0000256" key="3">
    <source>
        <dbReference type="RuleBase" id="RU362073"/>
    </source>
</evidence>
<evidence type="ECO:0000313" key="8">
    <source>
        <dbReference type="Proteomes" id="UP000242616"/>
    </source>
</evidence>
<keyword evidence="2 3" id="KW-0975">Bacterial flagellum</keyword>
<evidence type="ECO:0000259" key="5">
    <source>
        <dbReference type="Pfam" id="PF00669"/>
    </source>
</evidence>
<proteinExistence type="inferred from homology"/>
<dbReference type="PRINTS" id="PR00207">
    <property type="entry name" value="FLAGELLIN"/>
</dbReference>
<dbReference type="InterPro" id="IPR042187">
    <property type="entry name" value="Flagellin_C_sub2"/>
</dbReference>
<dbReference type="SUPFAM" id="SSF64518">
    <property type="entry name" value="Phase 1 flagellin"/>
    <property type="match status" value="1"/>
</dbReference>
<dbReference type="Pfam" id="PF00669">
    <property type="entry name" value="Flagellin_N"/>
    <property type="match status" value="1"/>
</dbReference>
<evidence type="ECO:0000259" key="6">
    <source>
        <dbReference type="Pfam" id="PF00700"/>
    </source>
</evidence>
<protein>
    <recommendedName>
        <fullName evidence="3">Flagellin</fullName>
    </recommendedName>
</protein>
<comment type="subcellular location">
    <subcellularLocation>
        <location evidence="3">Secreted</location>
    </subcellularLocation>
    <subcellularLocation>
        <location evidence="3">Bacterial flagellum</location>
    </subcellularLocation>
</comment>
<keyword evidence="3" id="KW-0964">Secreted</keyword>
<evidence type="ECO:0000256" key="2">
    <source>
        <dbReference type="ARBA" id="ARBA00023143"/>
    </source>
</evidence>